<name>X1TWU1_9ZZZZ</name>
<evidence type="ECO:0000313" key="1">
    <source>
        <dbReference type="EMBL" id="GAI92015.1"/>
    </source>
</evidence>
<reference evidence="1" key="1">
    <citation type="journal article" date="2014" name="Front. Microbiol.">
        <title>High frequency of phylogenetically diverse reductive dehalogenase-homologous genes in deep subseafloor sedimentary metagenomes.</title>
        <authorList>
            <person name="Kawai M."/>
            <person name="Futagami T."/>
            <person name="Toyoda A."/>
            <person name="Takaki Y."/>
            <person name="Nishi S."/>
            <person name="Hori S."/>
            <person name="Arai W."/>
            <person name="Tsubouchi T."/>
            <person name="Morono Y."/>
            <person name="Uchiyama I."/>
            <person name="Ito T."/>
            <person name="Fujiyama A."/>
            <person name="Inagaki F."/>
            <person name="Takami H."/>
        </authorList>
    </citation>
    <scope>NUCLEOTIDE SEQUENCE</scope>
    <source>
        <strain evidence="1">Expedition CK06-06</strain>
    </source>
</reference>
<accession>X1TWU1</accession>
<comment type="caution">
    <text evidence="1">The sequence shown here is derived from an EMBL/GenBank/DDBJ whole genome shotgun (WGS) entry which is preliminary data.</text>
</comment>
<organism evidence="1">
    <name type="scientific">marine sediment metagenome</name>
    <dbReference type="NCBI Taxonomy" id="412755"/>
    <lineage>
        <taxon>unclassified sequences</taxon>
        <taxon>metagenomes</taxon>
        <taxon>ecological metagenomes</taxon>
    </lineage>
</organism>
<protein>
    <submittedName>
        <fullName evidence="1">Uncharacterized protein</fullName>
    </submittedName>
</protein>
<sequence length="49" mass="5555">MAYSGKGLKLLDDFDENDILRAVENILRESALQLEILMQKKDIAKKSCS</sequence>
<dbReference type="AlphaFoldDB" id="X1TWU1"/>
<gene>
    <name evidence="1" type="ORF">S12H4_40307</name>
</gene>
<proteinExistence type="predicted"/>
<dbReference type="EMBL" id="BARW01024449">
    <property type="protein sequence ID" value="GAI92015.1"/>
    <property type="molecule type" value="Genomic_DNA"/>
</dbReference>